<sequence length="199" mass="21096">MGTQAETVAADAAVMGKREVVVKARHGLSISDMLLIGVLLAAGAVLKFFVGSVINFGMKPNFIIAMYCLALLLIRPRLHEALIIGLLAGAVCQFFPGQPYINFASEAVGAVAMVLLLKIPMRVGKVSAAPVVCTFLSTLCSGFTFVGVMYLMYFSGADIKPTPLAAFLAIIWGTALINAIIVQMLYVPMKLALKGRQGA</sequence>
<keyword evidence="1" id="KW-1133">Transmembrane helix</keyword>
<dbReference type="Proteomes" id="UP001238163">
    <property type="component" value="Unassembled WGS sequence"/>
</dbReference>
<name>A0AAE3VIF9_9BACT</name>
<feature type="transmembrane region" description="Helical" evidence="1">
    <location>
        <begin position="103"/>
        <end position="119"/>
    </location>
</feature>
<feature type="transmembrane region" description="Helical" evidence="1">
    <location>
        <begin position="165"/>
        <end position="187"/>
    </location>
</feature>
<dbReference type="AlphaFoldDB" id="A0AAE3VIF9"/>
<evidence type="ECO:0000313" key="2">
    <source>
        <dbReference type="EMBL" id="MDQ0291059.1"/>
    </source>
</evidence>
<organism evidence="2 3">
    <name type="scientific">Oligosphaera ethanolica</name>
    <dbReference type="NCBI Taxonomy" id="760260"/>
    <lineage>
        <taxon>Bacteria</taxon>
        <taxon>Pseudomonadati</taxon>
        <taxon>Lentisphaerota</taxon>
        <taxon>Oligosphaeria</taxon>
        <taxon>Oligosphaerales</taxon>
        <taxon>Oligosphaeraceae</taxon>
        <taxon>Oligosphaera</taxon>
    </lineage>
</organism>
<gene>
    <name evidence="2" type="ORF">J3R75_003166</name>
</gene>
<feature type="transmembrane region" description="Helical" evidence="1">
    <location>
        <begin position="131"/>
        <end position="153"/>
    </location>
</feature>
<keyword evidence="1" id="KW-0472">Membrane</keyword>
<proteinExistence type="predicted"/>
<keyword evidence="1" id="KW-0812">Transmembrane</keyword>
<keyword evidence="3" id="KW-1185">Reference proteome</keyword>
<dbReference type="Pfam" id="PF17099">
    <property type="entry name" value="TrpP"/>
    <property type="match status" value="1"/>
</dbReference>
<accession>A0AAE3VIF9</accession>
<reference evidence="2" key="1">
    <citation type="submission" date="2023-07" db="EMBL/GenBank/DDBJ databases">
        <title>Genomic Encyclopedia of Type Strains, Phase IV (KMG-IV): sequencing the most valuable type-strain genomes for metagenomic binning, comparative biology and taxonomic classification.</title>
        <authorList>
            <person name="Goeker M."/>
        </authorList>
    </citation>
    <scope>NUCLEOTIDE SEQUENCE</scope>
    <source>
        <strain evidence="2">DSM 24202</strain>
    </source>
</reference>
<feature type="transmembrane region" description="Helical" evidence="1">
    <location>
        <begin position="56"/>
        <end position="74"/>
    </location>
</feature>
<comment type="caution">
    <text evidence="2">The sequence shown here is derived from an EMBL/GenBank/DDBJ whole genome shotgun (WGS) entry which is preliminary data.</text>
</comment>
<dbReference type="InterPro" id="IPR031360">
    <property type="entry name" value="TrpP"/>
</dbReference>
<dbReference type="RefSeq" id="WP_307263300.1">
    <property type="nucleotide sequence ID" value="NZ_JAUSVL010000001.1"/>
</dbReference>
<evidence type="ECO:0000313" key="3">
    <source>
        <dbReference type="Proteomes" id="UP001238163"/>
    </source>
</evidence>
<evidence type="ECO:0000256" key="1">
    <source>
        <dbReference type="SAM" id="Phobius"/>
    </source>
</evidence>
<protein>
    <submittedName>
        <fullName evidence="2">Uncharacterized protein</fullName>
    </submittedName>
</protein>
<feature type="transmembrane region" description="Helical" evidence="1">
    <location>
        <begin position="33"/>
        <end position="50"/>
    </location>
</feature>
<dbReference type="EMBL" id="JAUSVL010000001">
    <property type="protein sequence ID" value="MDQ0291059.1"/>
    <property type="molecule type" value="Genomic_DNA"/>
</dbReference>